<accession>A0A9D6YXG9</accession>
<feature type="non-terminal residue" evidence="1">
    <location>
        <position position="1"/>
    </location>
</feature>
<comment type="caution">
    <text evidence="1">The sequence shown here is derived from an EMBL/GenBank/DDBJ whole genome shotgun (WGS) entry which is preliminary data.</text>
</comment>
<dbReference type="AlphaFoldDB" id="A0A9D6YXG9"/>
<name>A0A9D6YXG9_UNCSA</name>
<proteinExistence type="predicted"/>
<dbReference type="EMBL" id="JACRKR010000037">
    <property type="protein sequence ID" value="MBI5078545.1"/>
    <property type="molecule type" value="Genomic_DNA"/>
</dbReference>
<evidence type="ECO:0000313" key="2">
    <source>
        <dbReference type="Proteomes" id="UP000808761"/>
    </source>
</evidence>
<gene>
    <name evidence="1" type="ORF">HZB08_00795</name>
</gene>
<reference evidence="1" key="1">
    <citation type="submission" date="2020-07" db="EMBL/GenBank/DDBJ databases">
        <title>Huge and variable diversity of episymbiotic CPR bacteria and DPANN archaea in groundwater ecosystems.</title>
        <authorList>
            <person name="He C.Y."/>
            <person name="Keren R."/>
            <person name="Whittaker M."/>
            <person name="Farag I.F."/>
            <person name="Doudna J."/>
            <person name="Cate J.H.D."/>
            <person name="Banfield J.F."/>
        </authorList>
    </citation>
    <scope>NUCLEOTIDE SEQUENCE</scope>
    <source>
        <strain evidence="1">NC_groundwater_1860_Pr3_B-0.1um_51_7</strain>
    </source>
</reference>
<organism evidence="1 2">
    <name type="scientific">Candidatus Saganbacteria bacterium</name>
    <dbReference type="NCBI Taxonomy" id="2575572"/>
    <lineage>
        <taxon>Bacteria</taxon>
        <taxon>Bacillati</taxon>
        <taxon>Saganbacteria</taxon>
    </lineage>
</organism>
<sequence length="61" mass="7016">NEEYAKTLPEAKVKKGKEIELKEADFVYSIEKDNSLDLDEIVRQNLLLALPIKPLCRQEGE</sequence>
<dbReference type="Proteomes" id="UP000808761">
    <property type="component" value="Unassembled WGS sequence"/>
</dbReference>
<protein>
    <submittedName>
        <fullName evidence="1">Uncharacterized protein</fullName>
    </submittedName>
</protein>
<evidence type="ECO:0000313" key="1">
    <source>
        <dbReference type="EMBL" id="MBI5078545.1"/>
    </source>
</evidence>